<evidence type="ECO:0000313" key="2">
    <source>
        <dbReference type="Proteomes" id="UP000799444"/>
    </source>
</evidence>
<keyword evidence="2" id="KW-1185">Reference proteome</keyword>
<gene>
    <name evidence="1" type="ORF">EJ04DRAFT_556648</name>
</gene>
<protein>
    <submittedName>
        <fullName evidence="1">Uncharacterized protein</fullName>
    </submittedName>
</protein>
<sequence length="190" mass="21071">MSFNTGIPKFGLPRKLYLEALARQYYNIPENVDVGNVFGYGPQGDDEKRALNRVKDEVEFWNGQSGSASTGPNTGLTITLKKWLVAPINGLPRYQASTTICLNNKKHNVPSIIVKTPLEAFESLAQSVVFCTAVLDPKAIREDGKPATKLTKELATSSYPNDTAEQVKKDMGELFDTQAQRFEVWMVVVD</sequence>
<reference evidence="1" key="1">
    <citation type="journal article" date="2020" name="Stud. Mycol.">
        <title>101 Dothideomycetes genomes: a test case for predicting lifestyles and emergence of pathogens.</title>
        <authorList>
            <person name="Haridas S."/>
            <person name="Albert R."/>
            <person name="Binder M."/>
            <person name="Bloem J."/>
            <person name="Labutti K."/>
            <person name="Salamov A."/>
            <person name="Andreopoulos B."/>
            <person name="Baker S."/>
            <person name="Barry K."/>
            <person name="Bills G."/>
            <person name="Bluhm B."/>
            <person name="Cannon C."/>
            <person name="Castanera R."/>
            <person name="Culley D."/>
            <person name="Daum C."/>
            <person name="Ezra D."/>
            <person name="Gonzalez J."/>
            <person name="Henrissat B."/>
            <person name="Kuo A."/>
            <person name="Liang C."/>
            <person name="Lipzen A."/>
            <person name="Lutzoni F."/>
            <person name="Magnuson J."/>
            <person name="Mondo S."/>
            <person name="Nolan M."/>
            <person name="Ohm R."/>
            <person name="Pangilinan J."/>
            <person name="Park H.-J."/>
            <person name="Ramirez L."/>
            <person name="Alfaro M."/>
            <person name="Sun H."/>
            <person name="Tritt A."/>
            <person name="Yoshinaga Y."/>
            <person name="Zwiers L.-H."/>
            <person name="Turgeon B."/>
            <person name="Goodwin S."/>
            <person name="Spatafora J."/>
            <person name="Crous P."/>
            <person name="Grigoriev I."/>
        </authorList>
    </citation>
    <scope>NUCLEOTIDE SEQUENCE</scope>
    <source>
        <strain evidence="1">CBS 125425</strain>
    </source>
</reference>
<dbReference type="EMBL" id="ML996273">
    <property type="protein sequence ID" value="KAF2728607.1"/>
    <property type="molecule type" value="Genomic_DNA"/>
</dbReference>
<evidence type="ECO:0000313" key="1">
    <source>
        <dbReference type="EMBL" id="KAF2728607.1"/>
    </source>
</evidence>
<name>A0A9P4UU70_9PLEO</name>
<accession>A0A9P4UU70</accession>
<dbReference type="Proteomes" id="UP000799444">
    <property type="component" value="Unassembled WGS sequence"/>
</dbReference>
<organism evidence="1 2">
    <name type="scientific">Polyplosphaeria fusca</name>
    <dbReference type="NCBI Taxonomy" id="682080"/>
    <lineage>
        <taxon>Eukaryota</taxon>
        <taxon>Fungi</taxon>
        <taxon>Dikarya</taxon>
        <taxon>Ascomycota</taxon>
        <taxon>Pezizomycotina</taxon>
        <taxon>Dothideomycetes</taxon>
        <taxon>Pleosporomycetidae</taxon>
        <taxon>Pleosporales</taxon>
        <taxon>Tetraplosphaeriaceae</taxon>
        <taxon>Polyplosphaeria</taxon>
    </lineage>
</organism>
<proteinExistence type="predicted"/>
<comment type="caution">
    <text evidence="1">The sequence shown here is derived from an EMBL/GenBank/DDBJ whole genome shotgun (WGS) entry which is preliminary data.</text>
</comment>
<dbReference type="AlphaFoldDB" id="A0A9P4UU70"/>